<keyword evidence="4" id="KW-1185">Reference proteome</keyword>
<dbReference type="Gene3D" id="1.20.144.10">
    <property type="entry name" value="Phosphatidic acid phosphatase type 2/haloperoxidase"/>
    <property type="match status" value="1"/>
</dbReference>
<dbReference type="Proteomes" id="UP001225788">
    <property type="component" value="Chromosome"/>
</dbReference>
<feature type="transmembrane region" description="Helical" evidence="1">
    <location>
        <begin position="222"/>
        <end position="244"/>
    </location>
</feature>
<evidence type="ECO:0000259" key="2">
    <source>
        <dbReference type="Pfam" id="PF14378"/>
    </source>
</evidence>
<feature type="transmembrane region" description="Helical" evidence="1">
    <location>
        <begin position="12"/>
        <end position="32"/>
    </location>
</feature>
<feature type="domain" description="Inositolphosphotransferase Aur1/Ipt1" evidence="2">
    <location>
        <begin position="98"/>
        <end position="284"/>
    </location>
</feature>
<feature type="transmembrane region" description="Helical" evidence="1">
    <location>
        <begin position="38"/>
        <end position="55"/>
    </location>
</feature>
<proteinExistence type="predicted"/>
<dbReference type="RefSeq" id="WP_306157930.1">
    <property type="nucleotide sequence ID" value="NZ_CP132314.1"/>
</dbReference>
<dbReference type="EMBL" id="CP132314">
    <property type="protein sequence ID" value="WLS02568.1"/>
    <property type="molecule type" value="Genomic_DNA"/>
</dbReference>
<dbReference type="PROSITE" id="PS51257">
    <property type="entry name" value="PROKAR_LIPOPROTEIN"/>
    <property type="match status" value="1"/>
</dbReference>
<feature type="transmembrane region" description="Helical" evidence="1">
    <location>
        <begin position="154"/>
        <end position="175"/>
    </location>
</feature>
<organism evidence="3 4">
    <name type="scientific">Shinella oryzae</name>
    <dbReference type="NCBI Taxonomy" id="2871820"/>
    <lineage>
        <taxon>Bacteria</taxon>
        <taxon>Pseudomonadati</taxon>
        <taxon>Pseudomonadota</taxon>
        <taxon>Alphaproteobacteria</taxon>
        <taxon>Hyphomicrobiales</taxon>
        <taxon>Rhizobiaceae</taxon>
        <taxon>Shinella</taxon>
    </lineage>
</organism>
<feature type="transmembrane region" description="Helical" evidence="1">
    <location>
        <begin position="275"/>
        <end position="293"/>
    </location>
</feature>
<name>A0ABY9K406_9HYPH</name>
<sequence>MTRELNRARIALFTVTALAGCGLLFLPFTKLVLDRGPIYGILPSLLFIFGLGVYLHKRGMLLLRGLMEVLVCAVVISYAGIVWSHAAISLRHPLADTYLIALDRSIGFDWLSFVAVVDRIPWLDAALFAAYQSFMYQLLVIPLFLVASGLAVRGYMLVAGFGLLCMAASVISVWFPAVGAHVALAVDPASLKHLNPHFGYAFLDQFHSVRNDTTFLLTVNKAAGILTFPSVHAGAAFLCGWAAWKSRILRFPVGFLNIAMAMSAISHGSHYLVDVIAGILLSASIVLILDGLVSSSIRFRLFRYLPASGIR</sequence>
<evidence type="ECO:0000313" key="4">
    <source>
        <dbReference type="Proteomes" id="UP001225788"/>
    </source>
</evidence>
<feature type="transmembrane region" description="Helical" evidence="1">
    <location>
        <begin position="125"/>
        <end position="147"/>
    </location>
</feature>
<feature type="transmembrane region" description="Helical" evidence="1">
    <location>
        <begin position="251"/>
        <end position="269"/>
    </location>
</feature>
<keyword evidence="1" id="KW-0472">Membrane</keyword>
<dbReference type="InterPro" id="IPR026841">
    <property type="entry name" value="Aur1/Ipt1"/>
</dbReference>
<evidence type="ECO:0000313" key="3">
    <source>
        <dbReference type="EMBL" id="WLS02568.1"/>
    </source>
</evidence>
<protein>
    <submittedName>
        <fullName evidence="3">Phosphatase PAP2 family protein</fullName>
    </submittedName>
</protein>
<dbReference type="Pfam" id="PF14378">
    <property type="entry name" value="PAP2_3"/>
    <property type="match status" value="1"/>
</dbReference>
<reference evidence="3 4" key="1">
    <citation type="submission" date="2023-08" db="EMBL/GenBank/DDBJ databases">
        <title>Pathogen: clinical or host-associated sample.</title>
        <authorList>
            <person name="Hergert J."/>
            <person name="Casey R."/>
            <person name="Wagner J."/>
            <person name="Young E.L."/>
            <person name="Oakeson K.F."/>
        </authorList>
    </citation>
    <scope>NUCLEOTIDE SEQUENCE [LARGE SCALE GENOMIC DNA]</scope>
    <source>
        <strain evidence="3 4">UPHL-collab-2</strain>
    </source>
</reference>
<feature type="transmembrane region" description="Helical" evidence="1">
    <location>
        <begin position="67"/>
        <end position="88"/>
    </location>
</feature>
<evidence type="ECO:0000256" key="1">
    <source>
        <dbReference type="SAM" id="Phobius"/>
    </source>
</evidence>
<keyword evidence="1" id="KW-1133">Transmembrane helix</keyword>
<keyword evidence="1" id="KW-0812">Transmembrane</keyword>
<gene>
    <name evidence="3" type="ORF">Q9315_14225</name>
</gene>
<accession>A0ABY9K406</accession>